<reference evidence="2" key="2">
    <citation type="submission" date="2025-08" db="UniProtKB">
        <authorList>
            <consortium name="Ensembl"/>
        </authorList>
    </citation>
    <scope>IDENTIFICATION</scope>
</reference>
<proteinExistence type="predicted"/>
<reference evidence="2" key="3">
    <citation type="submission" date="2025-09" db="UniProtKB">
        <authorList>
            <consortium name="Ensembl"/>
        </authorList>
    </citation>
    <scope>IDENTIFICATION</scope>
</reference>
<evidence type="ECO:0000256" key="1">
    <source>
        <dbReference type="SAM" id="MobiDB-lite"/>
    </source>
</evidence>
<dbReference type="AlphaFoldDB" id="A0A665VR70"/>
<accession>A0A665VR70</accession>
<dbReference type="InParanoid" id="A0A665VR70"/>
<feature type="region of interest" description="Disordered" evidence="1">
    <location>
        <begin position="1"/>
        <end position="22"/>
    </location>
</feature>
<dbReference type="Proteomes" id="UP000472264">
    <property type="component" value="Chromosome 16"/>
</dbReference>
<sequence>MNVLVAGKRSGSRSPGRRNRRMSARKCLRFPIKRALTLIWAAAAAVSLQLCSVRFRPLDDWAGRGGPLTVANVQLNISSRRSASLNGESKKTKVFIINLPSN</sequence>
<organism evidence="2 3">
    <name type="scientific">Echeneis naucrates</name>
    <name type="common">Live sharksucker</name>
    <dbReference type="NCBI Taxonomy" id="173247"/>
    <lineage>
        <taxon>Eukaryota</taxon>
        <taxon>Metazoa</taxon>
        <taxon>Chordata</taxon>
        <taxon>Craniata</taxon>
        <taxon>Vertebrata</taxon>
        <taxon>Euteleostomi</taxon>
        <taxon>Actinopterygii</taxon>
        <taxon>Neopterygii</taxon>
        <taxon>Teleostei</taxon>
        <taxon>Neoteleostei</taxon>
        <taxon>Acanthomorphata</taxon>
        <taxon>Carangaria</taxon>
        <taxon>Carangiformes</taxon>
        <taxon>Echeneidae</taxon>
        <taxon>Echeneis</taxon>
    </lineage>
</organism>
<protein>
    <submittedName>
        <fullName evidence="2">Uncharacterized protein</fullName>
    </submittedName>
</protein>
<dbReference type="Ensembl" id="ENSENLT00000035100.1">
    <property type="protein sequence ID" value="ENSENLP00000034166.1"/>
    <property type="gene ID" value="ENSENLG00000014965.1"/>
</dbReference>
<reference evidence="2" key="1">
    <citation type="submission" date="2021-04" db="EMBL/GenBank/DDBJ databases">
        <authorList>
            <consortium name="Wellcome Sanger Institute Data Sharing"/>
        </authorList>
    </citation>
    <scope>NUCLEOTIDE SEQUENCE [LARGE SCALE GENOMIC DNA]</scope>
</reference>
<name>A0A665VR70_ECHNA</name>
<evidence type="ECO:0000313" key="3">
    <source>
        <dbReference type="Proteomes" id="UP000472264"/>
    </source>
</evidence>
<evidence type="ECO:0000313" key="2">
    <source>
        <dbReference type="Ensembl" id="ENSENLP00000034166.1"/>
    </source>
</evidence>
<keyword evidence="3" id="KW-1185">Reference proteome</keyword>